<keyword evidence="2" id="KW-1185">Reference proteome</keyword>
<dbReference type="CDD" id="cd00093">
    <property type="entry name" value="HTH_XRE"/>
    <property type="match status" value="1"/>
</dbReference>
<proteinExistence type="predicted"/>
<dbReference type="GO" id="GO:0003677">
    <property type="term" value="F:DNA binding"/>
    <property type="evidence" value="ECO:0007669"/>
    <property type="project" value="InterPro"/>
</dbReference>
<dbReference type="OrthoDB" id="3698213at2"/>
<name>A0A1I6EDG0_9PSEU</name>
<sequence length="159" mass="17133">MMDEELSPFAKRRQTMGFSQEALAELLNIDVRTVRRWDTGDFVKALKRGFGPSLARCLQVSLEQLDALLVRRADADAVVVEGEVVSPEVSQATQGAVMIPVLLDGRQVLQPVDPRAYAGKGSPVLPDVLAAAAGEDAMSPFSRRSLLKFSILSSALPAP</sequence>
<dbReference type="RefSeq" id="WP_093594269.1">
    <property type="nucleotide sequence ID" value="NZ_FOYL01000004.1"/>
</dbReference>
<evidence type="ECO:0000313" key="1">
    <source>
        <dbReference type="EMBL" id="SFR15561.1"/>
    </source>
</evidence>
<dbReference type="InterPro" id="IPR001387">
    <property type="entry name" value="Cro/C1-type_HTH"/>
</dbReference>
<reference evidence="2" key="1">
    <citation type="submission" date="2016-10" db="EMBL/GenBank/DDBJ databases">
        <authorList>
            <person name="Varghese N."/>
            <person name="Submissions S."/>
        </authorList>
    </citation>
    <scope>NUCLEOTIDE SEQUENCE [LARGE SCALE GENOMIC DNA]</scope>
    <source>
        <strain evidence="2">DSM 44232</strain>
    </source>
</reference>
<gene>
    <name evidence="1" type="ORF">SAMN04488564_104185</name>
</gene>
<evidence type="ECO:0008006" key="3">
    <source>
        <dbReference type="Google" id="ProtNLM"/>
    </source>
</evidence>
<dbReference type="EMBL" id="FOYL01000004">
    <property type="protein sequence ID" value="SFR15561.1"/>
    <property type="molecule type" value="Genomic_DNA"/>
</dbReference>
<accession>A0A1I6EDG0</accession>
<evidence type="ECO:0000313" key="2">
    <source>
        <dbReference type="Proteomes" id="UP000198583"/>
    </source>
</evidence>
<dbReference type="AlphaFoldDB" id="A0A1I6EDG0"/>
<dbReference type="InterPro" id="IPR010982">
    <property type="entry name" value="Lambda_DNA-bd_dom_sf"/>
</dbReference>
<protein>
    <recommendedName>
        <fullName evidence="3">Helix-turn-helix domain-containing protein</fullName>
    </recommendedName>
</protein>
<dbReference type="Gene3D" id="1.10.260.40">
    <property type="entry name" value="lambda repressor-like DNA-binding domains"/>
    <property type="match status" value="1"/>
</dbReference>
<dbReference type="SUPFAM" id="SSF47413">
    <property type="entry name" value="lambda repressor-like DNA-binding domains"/>
    <property type="match status" value="1"/>
</dbReference>
<dbReference type="Proteomes" id="UP000198583">
    <property type="component" value="Unassembled WGS sequence"/>
</dbReference>
<organism evidence="1 2">
    <name type="scientific">Lentzea waywayandensis</name>
    <dbReference type="NCBI Taxonomy" id="84724"/>
    <lineage>
        <taxon>Bacteria</taxon>
        <taxon>Bacillati</taxon>
        <taxon>Actinomycetota</taxon>
        <taxon>Actinomycetes</taxon>
        <taxon>Pseudonocardiales</taxon>
        <taxon>Pseudonocardiaceae</taxon>
        <taxon>Lentzea</taxon>
    </lineage>
</organism>